<dbReference type="Proteomes" id="UP000192610">
    <property type="component" value="Unassembled WGS sequence"/>
</dbReference>
<sequence>MPPIKLSSSLRMAVAALHKGLRKQASYTSSYSMTELETIGFISRNNDILASELASLTRITTQSMSQILKKFESQGLITRTGSPDDKRKVHISLTPAGEKLVKQNRYERDAFLQKRIETLLTDKEVALLEKVVPILEKLAAAD</sequence>
<dbReference type="Gene3D" id="1.10.10.10">
    <property type="entry name" value="Winged helix-like DNA-binding domain superfamily/Winged helix DNA-binding domain"/>
    <property type="match status" value="1"/>
</dbReference>
<dbReference type="InterPro" id="IPR036388">
    <property type="entry name" value="WH-like_DNA-bd_sf"/>
</dbReference>
<dbReference type="STRING" id="354355.SAMN05660816_02738"/>
<dbReference type="PANTHER" id="PTHR39515:SF2">
    <property type="entry name" value="HTH-TYPE TRANSCRIPTIONAL REGULATOR RV0880"/>
    <property type="match status" value="1"/>
</dbReference>
<protein>
    <submittedName>
        <fullName evidence="2">MarR family transcriptional regulator</fullName>
    </submittedName>
</protein>
<dbReference type="AlphaFoldDB" id="A0A1V9DYC4"/>
<organism evidence="2 3">
    <name type="scientific">Niastella yeongjuensis</name>
    <dbReference type="NCBI Taxonomy" id="354355"/>
    <lineage>
        <taxon>Bacteria</taxon>
        <taxon>Pseudomonadati</taxon>
        <taxon>Bacteroidota</taxon>
        <taxon>Chitinophagia</taxon>
        <taxon>Chitinophagales</taxon>
        <taxon>Chitinophagaceae</taxon>
        <taxon>Niastella</taxon>
    </lineage>
</organism>
<comment type="caution">
    <text evidence="2">The sequence shown here is derived from an EMBL/GenBank/DDBJ whole genome shotgun (WGS) entry which is preliminary data.</text>
</comment>
<dbReference type="EMBL" id="LVXG01000082">
    <property type="protein sequence ID" value="OQP38675.1"/>
    <property type="molecule type" value="Genomic_DNA"/>
</dbReference>
<dbReference type="Pfam" id="PF12802">
    <property type="entry name" value="MarR_2"/>
    <property type="match status" value="1"/>
</dbReference>
<evidence type="ECO:0000313" key="2">
    <source>
        <dbReference type="EMBL" id="OQP38675.1"/>
    </source>
</evidence>
<dbReference type="InterPro" id="IPR000835">
    <property type="entry name" value="HTH_MarR-typ"/>
</dbReference>
<dbReference type="SMART" id="SM00347">
    <property type="entry name" value="HTH_MARR"/>
    <property type="match status" value="1"/>
</dbReference>
<reference evidence="3" key="1">
    <citation type="submission" date="2016-04" db="EMBL/GenBank/DDBJ databases">
        <authorList>
            <person name="Chen L."/>
            <person name="Zhuang W."/>
            <person name="Wang G."/>
        </authorList>
    </citation>
    <scope>NUCLEOTIDE SEQUENCE [LARGE SCALE GENOMIC DNA]</scope>
    <source>
        <strain evidence="3">17621</strain>
    </source>
</reference>
<dbReference type="PROSITE" id="PS50995">
    <property type="entry name" value="HTH_MARR_2"/>
    <property type="match status" value="1"/>
</dbReference>
<dbReference type="GO" id="GO:0003700">
    <property type="term" value="F:DNA-binding transcription factor activity"/>
    <property type="evidence" value="ECO:0007669"/>
    <property type="project" value="InterPro"/>
</dbReference>
<evidence type="ECO:0000313" key="3">
    <source>
        <dbReference type="Proteomes" id="UP000192610"/>
    </source>
</evidence>
<proteinExistence type="predicted"/>
<evidence type="ECO:0000259" key="1">
    <source>
        <dbReference type="PROSITE" id="PS50995"/>
    </source>
</evidence>
<dbReference type="RefSeq" id="WP_081204681.1">
    <property type="nucleotide sequence ID" value="NZ_FOCZ01000004.1"/>
</dbReference>
<name>A0A1V9DYC4_9BACT</name>
<dbReference type="PRINTS" id="PR00598">
    <property type="entry name" value="HTHMARR"/>
</dbReference>
<gene>
    <name evidence="2" type="ORF">A4H97_18325</name>
</gene>
<dbReference type="PANTHER" id="PTHR39515">
    <property type="entry name" value="CONSERVED PROTEIN"/>
    <property type="match status" value="1"/>
</dbReference>
<dbReference type="SUPFAM" id="SSF46785">
    <property type="entry name" value="Winged helix' DNA-binding domain"/>
    <property type="match status" value="1"/>
</dbReference>
<feature type="domain" description="HTH marR-type" evidence="1">
    <location>
        <begin position="3"/>
        <end position="137"/>
    </location>
</feature>
<accession>A0A1V9DYC4</accession>
<dbReference type="OrthoDB" id="9804055at2"/>
<dbReference type="InterPro" id="IPR052526">
    <property type="entry name" value="HTH-type_Bedaq_tolerance"/>
</dbReference>
<keyword evidence="3" id="KW-1185">Reference proteome</keyword>
<dbReference type="InterPro" id="IPR036390">
    <property type="entry name" value="WH_DNA-bd_sf"/>
</dbReference>